<organism evidence="3 4">
    <name type="scientific">Sphaerisporangium dianthi</name>
    <dbReference type="NCBI Taxonomy" id="1436120"/>
    <lineage>
        <taxon>Bacteria</taxon>
        <taxon>Bacillati</taxon>
        <taxon>Actinomycetota</taxon>
        <taxon>Actinomycetes</taxon>
        <taxon>Streptosporangiales</taxon>
        <taxon>Streptosporangiaceae</taxon>
        <taxon>Sphaerisporangium</taxon>
    </lineage>
</organism>
<dbReference type="Gene3D" id="3.40.50.720">
    <property type="entry name" value="NAD(P)-binding Rossmann-like Domain"/>
    <property type="match status" value="1"/>
</dbReference>
<dbReference type="PRINTS" id="PR00081">
    <property type="entry name" value="GDHRDH"/>
</dbReference>
<reference evidence="4" key="1">
    <citation type="journal article" date="2019" name="Int. J. Syst. Evol. Microbiol.">
        <title>The Global Catalogue of Microorganisms (GCM) 10K type strain sequencing project: providing services to taxonomists for standard genome sequencing and annotation.</title>
        <authorList>
            <consortium name="The Broad Institute Genomics Platform"/>
            <consortium name="The Broad Institute Genome Sequencing Center for Infectious Disease"/>
            <person name="Wu L."/>
            <person name="Ma J."/>
        </authorList>
    </citation>
    <scope>NUCLEOTIDE SEQUENCE [LARGE SCALE GENOMIC DNA]</scope>
    <source>
        <strain evidence="4">CGMCC 4.7132</strain>
    </source>
</reference>
<comment type="caution">
    <text evidence="3">The sequence shown here is derived from an EMBL/GenBank/DDBJ whole genome shotgun (WGS) entry which is preliminary data.</text>
</comment>
<sequence>MDYGLAGRRALVTGSSSGLGEATVRLLAAEGAAVVVHGRDEARAEAVAEAVRAGGGRADVAIGDLATDAGADAVAAAALAAGPVDILVNNAGSYRDLSWADATPGEWRDAYEVNVISAVRMIGRLVPAMRERGWGRVIQIGGGLAVQPMPGHPHYNATLAARHNLAVSLARELAGTGVTSNVVSPGAILVDAVKDFITGLAPGRGWGETWEEIEREAIARLMPNDRGRLGRPQEIAGAVLYLTSPLADYVSGATIRVDGGLIRSV</sequence>
<gene>
    <name evidence="3" type="ORF">ACFO60_07600</name>
</gene>
<dbReference type="RefSeq" id="WP_380838563.1">
    <property type="nucleotide sequence ID" value="NZ_JBHSFP010000003.1"/>
</dbReference>
<proteinExistence type="inferred from homology"/>
<evidence type="ECO:0000313" key="4">
    <source>
        <dbReference type="Proteomes" id="UP001596004"/>
    </source>
</evidence>
<evidence type="ECO:0000256" key="1">
    <source>
        <dbReference type="ARBA" id="ARBA00006484"/>
    </source>
</evidence>
<evidence type="ECO:0000313" key="3">
    <source>
        <dbReference type="EMBL" id="MFC4530624.1"/>
    </source>
</evidence>
<keyword evidence="4" id="KW-1185">Reference proteome</keyword>
<dbReference type="Pfam" id="PF00106">
    <property type="entry name" value="adh_short"/>
    <property type="match status" value="1"/>
</dbReference>
<dbReference type="SUPFAM" id="SSF51735">
    <property type="entry name" value="NAD(P)-binding Rossmann-fold domains"/>
    <property type="match status" value="1"/>
</dbReference>
<dbReference type="EMBL" id="JBHSFP010000003">
    <property type="protein sequence ID" value="MFC4530624.1"/>
    <property type="molecule type" value="Genomic_DNA"/>
</dbReference>
<dbReference type="InterPro" id="IPR036291">
    <property type="entry name" value="NAD(P)-bd_dom_sf"/>
</dbReference>
<dbReference type="EC" id="1.1.1.-" evidence="3"/>
<protein>
    <submittedName>
        <fullName evidence="3">SDR family NAD(P)-dependent oxidoreductase</fullName>
        <ecNumber evidence="3">1.1.1.-</ecNumber>
    </submittedName>
</protein>
<dbReference type="InterPro" id="IPR050259">
    <property type="entry name" value="SDR"/>
</dbReference>
<dbReference type="PRINTS" id="PR00080">
    <property type="entry name" value="SDRFAMILY"/>
</dbReference>
<dbReference type="Proteomes" id="UP001596004">
    <property type="component" value="Unassembled WGS sequence"/>
</dbReference>
<keyword evidence="3" id="KW-0560">Oxidoreductase</keyword>
<accession>A0ABV9CC56</accession>
<name>A0ABV9CC56_9ACTN</name>
<evidence type="ECO:0000256" key="2">
    <source>
        <dbReference type="RuleBase" id="RU000363"/>
    </source>
</evidence>
<comment type="similarity">
    <text evidence="1 2">Belongs to the short-chain dehydrogenases/reductases (SDR) family.</text>
</comment>
<dbReference type="InterPro" id="IPR002347">
    <property type="entry name" value="SDR_fam"/>
</dbReference>
<dbReference type="GO" id="GO:0016491">
    <property type="term" value="F:oxidoreductase activity"/>
    <property type="evidence" value="ECO:0007669"/>
    <property type="project" value="UniProtKB-KW"/>
</dbReference>
<dbReference type="PANTHER" id="PTHR42879">
    <property type="entry name" value="3-OXOACYL-(ACYL-CARRIER-PROTEIN) REDUCTASE"/>
    <property type="match status" value="1"/>
</dbReference>